<accession>A0A263D198</accession>
<dbReference type="InterPro" id="IPR012074">
    <property type="entry name" value="GAF_ANTAR"/>
</dbReference>
<protein>
    <submittedName>
        <fullName evidence="4">Transcriptional regulator</fullName>
    </submittedName>
</protein>
<dbReference type="PROSITE" id="PS50921">
    <property type="entry name" value="ANTAR"/>
    <property type="match status" value="1"/>
</dbReference>
<gene>
    <name evidence="4" type="ORF">CFN78_21120</name>
</gene>
<name>A0A263D198_9PSEU</name>
<dbReference type="EMBL" id="NKYE01000014">
    <property type="protein sequence ID" value="OZM71296.1"/>
    <property type="molecule type" value="Genomic_DNA"/>
</dbReference>
<proteinExistence type="predicted"/>
<dbReference type="PIRSF" id="PIRSF036625">
    <property type="entry name" value="GAF_ANTAR"/>
    <property type="match status" value="1"/>
</dbReference>
<dbReference type="OrthoDB" id="3683444at2"/>
<reference evidence="4 5" key="1">
    <citation type="submission" date="2017-07" db="EMBL/GenBank/DDBJ databases">
        <title>Amycolatopsis antarcticus sp. nov., isolated from the surface of an Antarcticus brown macroalga.</title>
        <authorList>
            <person name="Wang J."/>
            <person name="Leiva S."/>
            <person name="Huang J."/>
            <person name="Huang Y."/>
        </authorList>
    </citation>
    <scope>NUCLEOTIDE SEQUENCE [LARGE SCALE GENOMIC DNA]</scope>
    <source>
        <strain evidence="4 5">AU-G6</strain>
    </source>
</reference>
<dbReference type="SUPFAM" id="SSF55781">
    <property type="entry name" value="GAF domain-like"/>
    <property type="match status" value="1"/>
</dbReference>
<evidence type="ECO:0000313" key="4">
    <source>
        <dbReference type="EMBL" id="OZM71296.1"/>
    </source>
</evidence>
<keyword evidence="5" id="KW-1185">Reference proteome</keyword>
<dbReference type="InterPro" id="IPR029016">
    <property type="entry name" value="GAF-like_dom_sf"/>
</dbReference>
<dbReference type="Gene3D" id="1.10.10.10">
    <property type="entry name" value="Winged helix-like DNA-binding domain superfamily/Winged helix DNA-binding domain"/>
    <property type="match status" value="1"/>
</dbReference>
<keyword evidence="2" id="KW-0804">Transcription</keyword>
<keyword evidence="1" id="KW-0805">Transcription regulation</keyword>
<comment type="caution">
    <text evidence="4">The sequence shown here is derived from an EMBL/GenBank/DDBJ whole genome shotgun (WGS) entry which is preliminary data.</text>
</comment>
<evidence type="ECO:0000259" key="3">
    <source>
        <dbReference type="PROSITE" id="PS50921"/>
    </source>
</evidence>
<dbReference type="InParanoid" id="A0A263D198"/>
<dbReference type="InterPro" id="IPR036388">
    <property type="entry name" value="WH-like_DNA-bd_sf"/>
</dbReference>
<dbReference type="Pfam" id="PF13185">
    <property type="entry name" value="GAF_2"/>
    <property type="match status" value="1"/>
</dbReference>
<evidence type="ECO:0000313" key="5">
    <source>
        <dbReference type="Proteomes" id="UP000242444"/>
    </source>
</evidence>
<evidence type="ECO:0000256" key="1">
    <source>
        <dbReference type="ARBA" id="ARBA00023015"/>
    </source>
</evidence>
<dbReference type="InterPro" id="IPR005561">
    <property type="entry name" value="ANTAR"/>
</dbReference>
<dbReference type="SMART" id="SM01012">
    <property type="entry name" value="ANTAR"/>
    <property type="match status" value="1"/>
</dbReference>
<dbReference type="GO" id="GO:0003723">
    <property type="term" value="F:RNA binding"/>
    <property type="evidence" value="ECO:0007669"/>
    <property type="project" value="InterPro"/>
</dbReference>
<evidence type="ECO:0000256" key="2">
    <source>
        <dbReference type="ARBA" id="ARBA00023163"/>
    </source>
</evidence>
<sequence length="265" mass="28481">MSDTIPGETPPQLETERGREDRLARTFVALADTLVDDFDALDFLRMLCERCVELLDVAAAGVVLSDQRGGLRMAAASSERAELLELFAVQTEDGPCIDCIRTGAPVASTDLSGDTARWPRFTAAAHECGFHAAQAVPMRLRGAVIGALTLLNHDHTGVDAASTTIGQALADVATIGMLQQRTVHEAETLSEQLQTALNSRVIVEQAKGILSAHSDILDMEAAFITLRSYARNHNQKLSITARMVAEGTLEVDAMLGKPATTRDTR</sequence>
<dbReference type="Gene3D" id="3.30.450.40">
    <property type="match status" value="1"/>
</dbReference>
<dbReference type="Pfam" id="PF03861">
    <property type="entry name" value="ANTAR"/>
    <property type="match status" value="1"/>
</dbReference>
<organism evidence="4 5">
    <name type="scientific">Amycolatopsis antarctica</name>
    <dbReference type="NCBI Taxonomy" id="1854586"/>
    <lineage>
        <taxon>Bacteria</taxon>
        <taxon>Bacillati</taxon>
        <taxon>Actinomycetota</taxon>
        <taxon>Actinomycetes</taxon>
        <taxon>Pseudonocardiales</taxon>
        <taxon>Pseudonocardiaceae</taxon>
        <taxon>Amycolatopsis</taxon>
    </lineage>
</organism>
<dbReference type="Proteomes" id="UP000242444">
    <property type="component" value="Unassembled WGS sequence"/>
</dbReference>
<dbReference type="AlphaFoldDB" id="A0A263D198"/>
<feature type="domain" description="ANTAR" evidence="3">
    <location>
        <begin position="183"/>
        <end position="245"/>
    </location>
</feature>
<dbReference type="InterPro" id="IPR003018">
    <property type="entry name" value="GAF"/>
</dbReference>